<dbReference type="InterPro" id="IPR038969">
    <property type="entry name" value="FEN"/>
</dbReference>
<dbReference type="PANTHER" id="PTHR42646:SF2">
    <property type="entry name" value="5'-3' EXONUCLEASE FAMILY PROTEIN"/>
    <property type="match status" value="1"/>
</dbReference>
<dbReference type="GO" id="GO:0004527">
    <property type="term" value="F:exonuclease activity"/>
    <property type="evidence" value="ECO:0007669"/>
    <property type="project" value="UniProtKB-KW"/>
</dbReference>
<evidence type="ECO:0000256" key="2">
    <source>
        <dbReference type="ARBA" id="ARBA00022801"/>
    </source>
</evidence>
<sequence length="359" mass="38172">MSAPGSTLASSAAAAASDPGARPRLLLLDGHSLAYRAFFALPVENFSTTTGQPTNAVYGFTSMLINILRDEKPTHLAVAFDVGRKTFRSEIFAEYKANRSESPTDFRGQVSLVQEVLAALHVPVITAENYEADDVIATLTVQAVEQGMDVLIGTGDRDALQLVNEHVTVLYPRKGVSDMTRFTPEEVETKYGLTPAQYPDFAALRGDPSDNLPSIPSVGEKTAAKWVREYGSSTRSSTRSTPSRARWGRSCASTSPPCCRTVGSPSSTGPCPRPRPGRPRRPAMGPQRGAHPLRQPAVPRPARPAVLHPHQRGAGGGGGFDVVEDEVAAGGLGDWLQANAPTGRTGVIFRGTWGRGAGS</sequence>
<dbReference type="EMBL" id="CP141261">
    <property type="protein sequence ID" value="WRL66153.1"/>
    <property type="molecule type" value="Genomic_DNA"/>
</dbReference>
<dbReference type="SUPFAM" id="SSF88723">
    <property type="entry name" value="PIN domain-like"/>
    <property type="match status" value="1"/>
</dbReference>
<keyword evidence="3 9" id="KW-0269">Exonuclease</keyword>
<evidence type="ECO:0000256" key="5">
    <source>
        <dbReference type="ARBA" id="ARBA00049957"/>
    </source>
</evidence>
<dbReference type="Pfam" id="PF01367">
    <property type="entry name" value="5_3_exonuc"/>
    <property type="match status" value="1"/>
</dbReference>
<proteinExistence type="predicted"/>
<dbReference type="InterPro" id="IPR029060">
    <property type="entry name" value="PIN-like_dom_sf"/>
</dbReference>
<dbReference type="CDD" id="cd09859">
    <property type="entry name" value="PIN_53EXO"/>
    <property type="match status" value="1"/>
</dbReference>
<dbReference type="InterPro" id="IPR002421">
    <property type="entry name" value="5-3_exonuclease"/>
</dbReference>
<dbReference type="InterPro" id="IPR020045">
    <property type="entry name" value="DNA_polI_H3TH"/>
</dbReference>
<keyword evidence="4" id="KW-0238">DNA-binding</keyword>
<dbReference type="InterPro" id="IPR020046">
    <property type="entry name" value="5-3_exonucl_a-hlix_arch_N"/>
</dbReference>
<keyword evidence="1" id="KW-0540">Nuclease</keyword>
<dbReference type="RefSeq" id="WP_324277470.1">
    <property type="nucleotide sequence ID" value="NZ_CP141261.1"/>
</dbReference>
<reference evidence="9 10" key="1">
    <citation type="submission" date="2023-12" db="EMBL/GenBank/DDBJ databases">
        <title>Blastococcus brunescens sp. nov., an actonobacterium isolated from sandstone collected in sahara desert.</title>
        <authorList>
            <person name="Gtari M."/>
            <person name="Ghodhbane F."/>
        </authorList>
    </citation>
    <scope>NUCLEOTIDE SEQUENCE [LARGE SCALE GENOMIC DNA]</scope>
    <source>
        <strain evidence="9 10">BMG 8361</strain>
    </source>
</reference>
<feature type="compositionally biased region" description="Low complexity" evidence="7">
    <location>
        <begin position="232"/>
        <end position="244"/>
    </location>
</feature>
<dbReference type="Pfam" id="PF02739">
    <property type="entry name" value="5_3_exonuc_N"/>
    <property type="match status" value="1"/>
</dbReference>
<organism evidence="9 10">
    <name type="scientific">Blastococcus brunescens</name>
    <dbReference type="NCBI Taxonomy" id="1564165"/>
    <lineage>
        <taxon>Bacteria</taxon>
        <taxon>Bacillati</taxon>
        <taxon>Actinomycetota</taxon>
        <taxon>Actinomycetes</taxon>
        <taxon>Geodermatophilales</taxon>
        <taxon>Geodermatophilaceae</taxon>
        <taxon>Blastococcus</taxon>
    </lineage>
</organism>
<evidence type="ECO:0000256" key="6">
    <source>
        <dbReference type="ARBA" id="ARBA00050026"/>
    </source>
</evidence>
<dbReference type="InterPro" id="IPR008918">
    <property type="entry name" value="HhH2"/>
</dbReference>
<evidence type="ECO:0000256" key="7">
    <source>
        <dbReference type="SAM" id="MobiDB-lite"/>
    </source>
</evidence>
<protein>
    <recommendedName>
        <fullName evidence="6">5'-3' exonuclease</fullName>
    </recommendedName>
</protein>
<dbReference type="Proteomes" id="UP001324287">
    <property type="component" value="Chromosome"/>
</dbReference>
<feature type="region of interest" description="Disordered" evidence="7">
    <location>
        <begin position="228"/>
        <end position="318"/>
    </location>
</feature>
<dbReference type="Gene3D" id="1.10.150.20">
    <property type="entry name" value="5' to 3' exonuclease, C-terminal subdomain"/>
    <property type="match status" value="1"/>
</dbReference>
<dbReference type="PANTHER" id="PTHR42646">
    <property type="entry name" value="FLAP ENDONUCLEASE XNI"/>
    <property type="match status" value="1"/>
</dbReference>
<evidence type="ECO:0000256" key="1">
    <source>
        <dbReference type="ARBA" id="ARBA00022722"/>
    </source>
</evidence>
<dbReference type="SUPFAM" id="SSF47807">
    <property type="entry name" value="5' to 3' exonuclease, C-terminal subdomain"/>
    <property type="match status" value="1"/>
</dbReference>
<evidence type="ECO:0000256" key="4">
    <source>
        <dbReference type="ARBA" id="ARBA00023125"/>
    </source>
</evidence>
<comment type="function">
    <text evidence="5">5'-3' exonuclease acting preferentially on double-stranded DNA.</text>
</comment>
<keyword evidence="10" id="KW-1185">Reference proteome</keyword>
<feature type="domain" description="5'-3' exonuclease" evidence="8">
    <location>
        <begin position="21"/>
        <end position="359"/>
    </location>
</feature>
<dbReference type="SMART" id="SM00279">
    <property type="entry name" value="HhH2"/>
    <property type="match status" value="1"/>
</dbReference>
<evidence type="ECO:0000313" key="9">
    <source>
        <dbReference type="EMBL" id="WRL66153.1"/>
    </source>
</evidence>
<evidence type="ECO:0000256" key="3">
    <source>
        <dbReference type="ARBA" id="ARBA00022839"/>
    </source>
</evidence>
<evidence type="ECO:0000259" key="8">
    <source>
        <dbReference type="SMART" id="SM00475"/>
    </source>
</evidence>
<dbReference type="Gene3D" id="3.40.50.1010">
    <property type="entry name" value="5'-nuclease"/>
    <property type="match status" value="1"/>
</dbReference>
<gene>
    <name evidence="9" type="ORF">U6N30_12035</name>
</gene>
<dbReference type="SMART" id="SM00475">
    <property type="entry name" value="53EXOc"/>
    <property type="match status" value="1"/>
</dbReference>
<accession>A0ABZ1B8K2</accession>
<evidence type="ECO:0000313" key="10">
    <source>
        <dbReference type="Proteomes" id="UP001324287"/>
    </source>
</evidence>
<name>A0ABZ1B8K2_9ACTN</name>
<dbReference type="CDD" id="cd09898">
    <property type="entry name" value="H3TH_53EXO"/>
    <property type="match status" value="1"/>
</dbReference>
<keyword evidence="2" id="KW-0378">Hydrolase</keyword>
<dbReference type="InterPro" id="IPR036279">
    <property type="entry name" value="5-3_exonuclease_C_sf"/>
</dbReference>
<feature type="compositionally biased region" description="Low complexity" evidence="7">
    <location>
        <begin position="282"/>
        <end position="297"/>
    </location>
</feature>